<dbReference type="AlphaFoldDB" id="A0A1G8EU28"/>
<name>A0A1G8EU28_9SPHI</name>
<dbReference type="RefSeq" id="WP_091171679.1">
    <property type="nucleotide sequence ID" value="NZ_FNCG01000012.1"/>
</dbReference>
<evidence type="ECO:0008006" key="3">
    <source>
        <dbReference type="Google" id="ProtNLM"/>
    </source>
</evidence>
<dbReference type="InterPro" id="IPR011044">
    <property type="entry name" value="Quino_amine_DH_bsu"/>
</dbReference>
<protein>
    <recommendedName>
        <fullName evidence="3">WD40 repeat domain-containing protein</fullName>
    </recommendedName>
</protein>
<sequence>MEHKKISAGFLKTISWLNENIIDWANAGQQYNIDGKQTQLYQYSYAYSFDGAITSVGGEYAFIYQKLGTKGLLLKNGDLLREINRTYYCANVYEYPAAFITMNEVTYLIHCPAEYCQLDFENVETGEIVTNISGRKPDDFFHSRLEVSPSGKFLMSKGWHWHPLDDVYIFDIEECIKHPILLDNSKLRHCSSTELCTASFIDDSKVLIGSSDELIDDDDDHFPPKHIAIWDIRTNKISTPVKVDGEFGNLFAISDELAWDTFEYPKIINVNTGEVLEKAESVNSGRQRSSIVNKNELAQIVFNRKTKQLAIANGESIEIRSL</sequence>
<organism evidence="1 2">
    <name type="scientific">Mucilaginibacter gossypii</name>
    <dbReference type="NCBI Taxonomy" id="551996"/>
    <lineage>
        <taxon>Bacteria</taxon>
        <taxon>Pseudomonadati</taxon>
        <taxon>Bacteroidota</taxon>
        <taxon>Sphingobacteriia</taxon>
        <taxon>Sphingobacteriales</taxon>
        <taxon>Sphingobacteriaceae</taxon>
        <taxon>Mucilaginibacter</taxon>
    </lineage>
</organism>
<dbReference type="SUPFAM" id="SSF50969">
    <property type="entry name" value="YVTN repeat-like/Quinoprotein amine dehydrogenase"/>
    <property type="match status" value="1"/>
</dbReference>
<gene>
    <name evidence="1" type="ORF">SAMN05192573_11251</name>
</gene>
<dbReference type="STRING" id="551996.SAMN05192573_11251"/>
<dbReference type="Proteomes" id="UP000199705">
    <property type="component" value="Unassembled WGS sequence"/>
</dbReference>
<accession>A0A1G8EU28</accession>
<keyword evidence="2" id="KW-1185">Reference proteome</keyword>
<proteinExistence type="predicted"/>
<evidence type="ECO:0000313" key="1">
    <source>
        <dbReference type="EMBL" id="SDH73422.1"/>
    </source>
</evidence>
<evidence type="ECO:0000313" key="2">
    <source>
        <dbReference type="Proteomes" id="UP000199705"/>
    </source>
</evidence>
<reference evidence="2" key="1">
    <citation type="submission" date="2016-10" db="EMBL/GenBank/DDBJ databases">
        <authorList>
            <person name="Varghese N."/>
            <person name="Submissions S."/>
        </authorList>
    </citation>
    <scope>NUCLEOTIDE SEQUENCE [LARGE SCALE GENOMIC DNA]</scope>
    <source>
        <strain evidence="2">Gh-67</strain>
    </source>
</reference>
<dbReference type="EMBL" id="FNCG01000012">
    <property type="protein sequence ID" value="SDH73422.1"/>
    <property type="molecule type" value="Genomic_DNA"/>
</dbReference>